<proteinExistence type="predicted"/>
<reference evidence="1 2" key="1">
    <citation type="submission" date="2023-02" db="EMBL/GenBank/DDBJ databases">
        <title>LHISI_Scaffold_Assembly.</title>
        <authorList>
            <person name="Stuart O.P."/>
            <person name="Cleave R."/>
            <person name="Magrath M.J.L."/>
            <person name="Mikheyev A.S."/>
        </authorList>
    </citation>
    <scope>NUCLEOTIDE SEQUENCE [LARGE SCALE GENOMIC DNA]</scope>
    <source>
        <strain evidence="1">Daus_M_001</strain>
        <tissue evidence="1">Leg muscle</tissue>
    </source>
</reference>
<evidence type="ECO:0000313" key="2">
    <source>
        <dbReference type="Proteomes" id="UP001159363"/>
    </source>
</evidence>
<comment type="caution">
    <text evidence="1">The sequence shown here is derived from an EMBL/GenBank/DDBJ whole genome shotgun (WGS) entry which is preliminary data.</text>
</comment>
<dbReference type="SUPFAM" id="SSF53098">
    <property type="entry name" value="Ribonuclease H-like"/>
    <property type="match status" value="1"/>
</dbReference>
<dbReference type="Proteomes" id="UP001159363">
    <property type="component" value="Chromosome 5"/>
</dbReference>
<sequence length="267" mass="30658">MEVAIVRFIVLRPIIHRKKMQARYRMWVHPINARRDTYGAFAHLLPDLYETFVKLSDLVRDQIVKENTHYRQAIQPERNRCGKYVVTLQLVTDNARYFQSTCFKDTCFKWNVKYFILSPYFHKGNQVKCFDKNLKACLTIFYKQGHTRWDRDLDFINIGFNSAVHNSTGSPPSLPLLGCPLSHPFPLLDGVTEHLLDATYDAAACLDEGRVAPPFVVGDPVLCKDFVSADSGRDIGSKFIPKFVDPFRISKFLNYNMAMLCPEGLPA</sequence>
<name>A0ABQ9HCU6_9NEOP</name>
<dbReference type="InterPro" id="IPR012337">
    <property type="entry name" value="RNaseH-like_sf"/>
</dbReference>
<gene>
    <name evidence="1" type="ORF">PR048_018577</name>
</gene>
<organism evidence="1 2">
    <name type="scientific">Dryococelus australis</name>
    <dbReference type="NCBI Taxonomy" id="614101"/>
    <lineage>
        <taxon>Eukaryota</taxon>
        <taxon>Metazoa</taxon>
        <taxon>Ecdysozoa</taxon>
        <taxon>Arthropoda</taxon>
        <taxon>Hexapoda</taxon>
        <taxon>Insecta</taxon>
        <taxon>Pterygota</taxon>
        <taxon>Neoptera</taxon>
        <taxon>Polyneoptera</taxon>
        <taxon>Phasmatodea</taxon>
        <taxon>Verophasmatodea</taxon>
        <taxon>Anareolatae</taxon>
        <taxon>Phasmatidae</taxon>
        <taxon>Eurycanthinae</taxon>
        <taxon>Dryococelus</taxon>
    </lineage>
</organism>
<feature type="non-terminal residue" evidence="1">
    <location>
        <position position="267"/>
    </location>
</feature>
<dbReference type="InterPro" id="IPR036397">
    <property type="entry name" value="RNaseH_sf"/>
</dbReference>
<accession>A0ABQ9HCU6</accession>
<protein>
    <submittedName>
        <fullName evidence="1">Uncharacterized protein</fullName>
    </submittedName>
</protein>
<evidence type="ECO:0000313" key="1">
    <source>
        <dbReference type="EMBL" id="KAJ8882089.1"/>
    </source>
</evidence>
<keyword evidence="2" id="KW-1185">Reference proteome</keyword>
<dbReference type="EMBL" id="JARBHB010000006">
    <property type="protein sequence ID" value="KAJ8882089.1"/>
    <property type="molecule type" value="Genomic_DNA"/>
</dbReference>
<dbReference type="Gene3D" id="3.30.420.10">
    <property type="entry name" value="Ribonuclease H-like superfamily/Ribonuclease H"/>
    <property type="match status" value="1"/>
</dbReference>